<dbReference type="RefSeq" id="WP_069188750.1">
    <property type="nucleotide sequence ID" value="NZ_FLYE01000023.1"/>
</dbReference>
<organism evidence="2 3">
    <name type="scientific">Candidatus Terasakiella magnetica</name>
    <dbReference type="NCBI Taxonomy" id="1867952"/>
    <lineage>
        <taxon>Bacteria</taxon>
        <taxon>Pseudomonadati</taxon>
        <taxon>Pseudomonadota</taxon>
        <taxon>Alphaproteobacteria</taxon>
        <taxon>Rhodospirillales</taxon>
        <taxon>Terasakiellaceae</taxon>
        <taxon>Terasakiella</taxon>
    </lineage>
</organism>
<dbReference type="InterPro" id="IPR014030">
    <property type="entry name" value="Ketoacyl_synth_N"/>
</dbReference>
<name>A0A1C3RHB3_9PROT</name>
<evidence type="ECO:0000313" key="3">
    <source>
        <dbReference type="Proteomes" id="UP000231658"/>
    </source>
</evidence>
<dbReference type="Proteomes" id="UP000231658">
    <property type="component" value="Unassembled WGS sequence"/>
</dbReference>
<sequence length="240" mass="26905">MSAAFNVSNWSAWGPSLETCQKWMSSQDISETLKKNDDVPDVKDLPMMLRRRLSRLGRMVMRVTHDLDAVESIPMVFSSRYGESAQTVKMLRSLSQKEPLSPANFSMSVHNGLAGLFSITSKNIQPHTAVSAGPASFCNALLEAGTMLQLNPETPVLLVHYDEPLPDFYEGFCDETVKPMAMALVIQQSDSEQISYSVSKADGNGNKEDAALNFMDGFLKKKRNWFWSDGRTQWNFQHVK</sequence>
<evidence type="ECO:0000313" key="2">
    <source>
        <dbReference type="EMBL" id="SCA56659.1"/>
    </source>
</evidence>
<proteinExistence type="predicted"/>
<dbReference type="OrthoDB" id="9798676at2"/>
<evidence type="ECO:0000259" key="1">
    <source>
        <dbReference type="Pfam" id="PF13723"/>
    </source>
</evidence>
<gene>
    <name evidence="2" type="ORF">MTBPR1_30029</name>
</gene>
<dbReference type="EMBL" id="FLYE01000023">
    <property type="protein sequence ID" value="SCA56659.1"/>
    <property type="molecule type" value="Genomic_DNA"/>
</dbReference>
<dbReference type="AlphaFoldDB" id="A0A1C3RHB3"/>
<protein>
    <submittedName>
        <fullName evidence="2">Putative 3-oxoacyl-(ACP) synthase</fullName>
    </submittedName>
</protein>
<keyword evidence="3" id="KW-1185">Reference proteome</keyword>
<dbReference type="Pfam" id="PF13723">
    <property type="entry name" value="Ketoacyl-synt_2"/>
    <property type="match status" value="1"/>
</dbReference>
<dbReference type="STRING" id="1867952.MTBPR1_30029"/>
<accession>A0A1C3RHB3</accession>
<feature type="domain" description="Beta-ketoacyl synthase-like N-terminal" evidence="1">
    <location>
        <begin position="23"/>
        <end position="236"/>
    </location>
</feature>
<reference evidence="2 3" key="1">
    <citation type="submission" date="2016-07" db="EMBL/GenBank/DDBJ databases">
        <authorList>
            <person name="Lefevre C.T."/>
        </authorList>
    </citation>
    <scope>NUCLEOTIDE SEQUENCE [LARGE SCALE GENOMIC DNA]</scope>
    <source>
        <strain evidence="2">PR1</strain>
    </source>
</reference>